<accession>A0ABQ6IYR0</accession>
<dbReference type="Gene3D" id="1.10.510.10">
    <property type="entry name" value="Transferase(Phosphotransferase) domain 1"/>
    <property type="match status" value="1"/>
</dbReference>
<feature type="compositionally biased region" description="Low complexity" evidence="1">
    <location>
        <begin position="407"/>
        <end position="428"/>
    </location>
</feature>
<sequence>MQGVGTGRLVASRYALRQRRATLGAIEVWAATDSTLGREVSVTVLPVSDPHADPLLEAARLTASVNDHRLVRVLDVGSRGEIAWVVEESLSESTSITDLLTTGPLPPEEARRIAGEVASALDVAAREGLHHLHITPHAVRRTKAGLIKIAGLSTAAAVEGTPVPDSAEAQRIDALGVVALLYATMTTRWPLRSAVPGLEAAPRVAGAVVPPSEIAVAVLPDLDTLCTDTFSRPSTRSSAPTTPGEVAGRLGPWSHTLVRHVAPKAAAAPPTEQIPRVRPGATAAAAGAGASSAAAAPPRAPRPTRPQPHKPSHREQRAHNKAAQAAEERREIAARRRDPGFLDVPEALESSSGPLEPPAPLVAAPVEKEGRYAKIVLAVVAALVLVASVFAFNQLMGAVRDMNTAVTPTATRTPAPTGTPRGETTAPAQSGTAQSPASEAIAFVGARTLDPEGDGRENDGAADRAYDGDTSTYWQSEGYKAADFQGQKSGVGIALELPENTKPSTISVVLGERAQDATVYVSANRSIDDATEVGKYTGATGSQEAEVPEDARESARYVIVWVTKAMQENDNRFRAIVSEVTAR</sequence>
<feature type="region of interest" description="Disordered" evidence="1">
    <location>
        <begin position="407"/>
        <end position="469"/>
    </location>
</feature>
<keyword evidence="2" id="KW-0812">Transmembrane</keyword>
<dbReference type="Gene3D" id="2.60.120.260">
    <property type="entry name" value="Galactose-binding domain-like"/>
    <property type="match status" value="1"/>
</dbReference>
<protein>
    <recommendedName>
        <fullName evidence="5">Protein kinase domain-containing protein</fullName>
    </recommendedName>
</protein>
<dbReference type="EMBL" id="BSUO01000001">
    <property type="protein sequence ID" value="GMA41823.1"/>
    <property type="molecule type" value="Genomic_DNA"/>
</dbReference>
<reference evidence="4" key="1">
    <citation type="journal article" date="2019" name="Int. J. Syst. Evol. Microbiol.">
        <title>The Global Catalogue of Microorganisms (GCM) 10K type strain sequencing project: providing services to taxonomists for standard genome sequencing and annotation.</title>
        <authorList>
            <consortium name="The Broad Institute Genomics Platform"/>
            <consortium name="The Broad Institute Genome Sequencing Center for Infectious Disease"/>
            <person name="Wu L."/>
            <person name="Ma J."/>
        </authorList>
    </citation>
    <scope>NUCLEOTIDE SEQUENCE [LARGE SCALE GENOMIC DNA]</scope>
    <source>
        <strain evidence="4">NBRC 113072</strain>
    </source>
</reference>
<feature type="compositionally biased region" description="Basic and acidic residues" evidence="1">
    <location>
        <begin position="326"/>
        <end position="340"/>
    </location>
</feature>
<dbReference type="InterPro" id="IPR011009">
    <property type="entry name" value="Kinase-like_dom_sf"/>
</dbReference>
<organism evidence="3 4">
    <name type="scientific">Mobilicoccus caccae</name>
    <dbReference type="NCBI Taxonomy" id="1859295"/>
    <lineage>
        <taxon>Bacteria</taxon>
        <taxon>Bacillati</taxon>
        <taxon>Actinomycetota</taxon>
        <taxon>Actinomycetes</taxon>
        <taxon>Micrococcales</taxon>
        <taxon>Dermatophilaceae</taxon>
        <taxon>Mobilicoccus</taxon>
    </lineage>
</organism>
<keyword evidence="4" id="KW-1185">Reference proteome</keyword>
<evidence type="ECO:0000313" key="3">
    <source>
        <dbReference type="EMBL" id="GMA41823.1"/>
    </source>
</evidence>
<feature type="compositionally biased region" description="Basic and acidic residues" evidence="1">
    <location>
        <begin position="449"/>
        <end position="467"/>
    </location>
</feature>
<gene>
    <name evidence="3" type="ORF">GCM10025883_38680</name>
</gene>
<feature type="region of interest" description="Disordered" evidence="1">
    <location>
        <begin position="264"/>
        <end position="360"/>
    </location>
</feature>
<name>A0ABQ6IYR0_9MICO</name>
<feature type="compositionally biased region" description="Low complexity" evidence="1">
    <location>
        <begin position="278"/>
        <end position="297"/>
    </location>
</feature>
<proteinExistence type="predicted"/>
<evidence type="ECO:0000256" key="2">
    <source>
        <dbReference type="SAM" id="Phobius"/>
    </source>
</evidence>
<dbReference type="CDD" id="cd13973">
    <property type="entry name" value="PK_MviN-like"/>
    <property type="match status" value="1"/>
</dbReference>
<comment type="caution">
    <text evidence="3">The sequence shown here is derived from an EMBL/GenBank/DDBJ whole genome shotgun (WGS) entry which is preliminary data.</text>
</comment>
<dbReference type="RefSeq" id="WP_284305323.1">
    <property type="nucleotide sequence ID" value="NZ_BSUO01000001.1"/>
</dbReference>
<keyword evidence="2" id="KW-0472">Membrane</keyword>
<dbReference type="SUPFAM" id="SSF56112">
    <property type="entry name" value="Protein kinase-like (PK-like)"/>
    <property type="match status" value="1"/>
</dbReference>
<dbReference type="SUPFAM" id="SSF49785">
    <property type="entry name" value="Galactose-binding domain-like"/>
    <property type="match status" value="1"/>
</dbReference>
<dbReference type="Gene3D" id="3.30.200.20">
    <property type="entry name" value="Phosphorylase Kinase, domain 1"/>
    <property type="match status" value="1"/>
</dbReference>
<keyword evidence="2" id="KW-1133">Transmembrane helix</keyword>
<feature type="compositionally biased region" description="Low complexity" evidence="1">
    <location>
        <begin position="229"/>
        <end position="243"/>
    </location>
</feature>
<dbReference type="Proteomes" id="UP001157126">
    <property type="component" value="Unassembled WGS sequence"/>
</dbReference>
<dbReference type="InterPro" id="IPR008979">
    <property type="entry name" value="Galactose-bd-like_sf"/>
</dbReference>
<evidence type="ECO:0000256" key="1">
    <source>
        <dbReference type="SAM" id="MobiDB-lite"/>
    </source>
</evidence>
<feature type="region of interest" description="Disordered" evidence="1">
    <location>
        <begin position="229"/>
        <end position="250"/>
    </location>
</feature>
<feature type="transmembrane region" description="Helical" evidence="2">
    <location>
        <begin position="372"/>
        <end position="392"/>
    </location>
</feature>
<evidence type="ECO:0000313" key="4">
    <source>
        <dbReference type="Proteomes" id="UP001157126"/>
    </source>
</evidence>
<evidence type="ECO:0008006" key="5">
    <source>
        <dbReference type="Google" id="ProtNLM"/>
    </source>
</evidence>